<evidence type="ECO:0000313" key="2">
    <source>
        <dbReference type="EMBL" id="KAF8408050.1"/>
    </source>
</evidence>
<feature type="region of interest" description="Disordered" evidence="1">
    <location>
        <begin position="1"/>
        <end position="56"/>
    </location>
</feature>
<accession>A0A834ZIG6</accession>
<evidence type="ECO:0000256" key="1">
    <source>
        <dbReference type="SAM" id="MobiDB-lite"/>
    </source>
</evidence>
<gene>
    <name evidence="2" type="ORF">HHK36_007191</name>
</gene>
<sequence>MKKRRKAQREERRAGYLRNRKAQRTGSAGKCGQNGQWRRGEFSKPGKCMSLPNNKGSQLKGLVSRVPKTSGFEPSQGFNYRESAWEIPGGGRARNEIEAQRRTLRAGGRHLVQETAFSVVHRLFLGAIDSSRIIWKEAPFDKVESHFPRRSAISTGVRLLIAIEVGVDDCVGTVVDAGIAVGVGFVDNNRQMRERLNFFDVEIFSSTFQDKLTILSNESGSKIFTSLRISSRSPPT</sequence>
<dbReference type="Proteomes" id="UP000655225">
    <property type="component" value="Unassembled WGS sequence"/>
</dbReference>
<evidence type="ECO:0000313" key="3">
    <source>
        <dbReference type="Proteomes" id="UP000655225"/>
    </source>
</evidence>
<dbReference type="AlphaFoldDB" id="A0A834ZIG6"/>
<comment type="caution">
    <text evidence="2">The sequence shown here is derived from an EMBL/GenBank/DDBJ whole genome shotgun (WGS) entry which is preliminary data.</text>
</comment>
<keyword evidence="3" id="KW-1185">Reference proteome</keyword>
<dbReference type="EMBL" id="JABCRI010000004">
    <property type="protein sequence ID" value="KAF8408050.1"/>
    <property type="molecule type" value="Genomic_DNA"/>
</dbReference>
<proteinExistence type="predicted"/>
<reference evidence="2 3" key="1">
    <citation type="submission" date="2020-04" db="EMBL/GenBank/DDBJ databases">
        <title>Plant Genome Project.</title>
        <authorList>
            <person name="Zhang R.-G."/>
        </authorList>
    </citation>
    <scope>NUCLEOTIDE SEQUENCE [LARGE SCALE GENOMIC DNA]</scope>
    <source>
        <strain evidence="2">YNK0</strain>
        <tissue evidence="2">Leaf</tissue>
    </source>
</reference>
<protein>
    <submittedName>
        <fullName evidence="2">Uncharacterized protein</fullName>
    </submittedName>
</protein>
<name>A0A834ZIG6_TETSI</name>
<organism evidence="2 3">
    <name type="scientific">Tetracentron sinense</name>
    <name type="common">Spur-leaf</name>
    <dbReference type="NCBI Taxonomy" id="13715"/>
    <lineage>
        <taxon>Eukaryota</taxon>
        <taxon>Viridiplantae</taxon>
        <taxon>Streptophyta</taxon>
        <taxon>Embryophyta</taxon>
        <taxon>Tracheophyta</taxon>
        <taxon>Spermatophyta</taxon>
        <taxon>Magnoliopsida</taxon>
        <taxon>Trochodendrales</taxon>
        <taxon>Trochodendraceae</taxon>
        <taxon>Tetracentron</taxon>
    </lineage>
</organism>